<proteinExistence type="predicted"/>
<protein>
    <submittedName>
        <fullName evidence="2">Uncharacterized protein</fullName>
    </submittedName>
</protein>
<dbReference type="AlphaFoldDB" id="A0AAD7G523"/>
<name>A0AAD7G523_MYCRO</name>
<feature type="region of interest" description="Disordered" evidence="1">
    <location>
        <begin position="531"/>
        <end position="553"/>
    </location>
</feature>
<sequence length="597" mass="66234">MGLQLLAYNTQPVVVLGFSPELLCTFLANVDVQAAQFKEHVADIQLAICEIAACQSIENLRSIQLRGCIQCAQQDITEEQTQHTLVHEGLISMDSTTATMDAISISSNKDENVPPAPPAPHAWQLAELSPNESKGSPPPDYPGLLHSSDEYFMVDEQASQLDVPSFRRPGATTAGLSFSFASTQIVLKVYPGDSLNSIIWQAILAAASQADNVLSLSEAAPLSVMVSAGPPAGELMLCFMEIIDSRNVECMSVFLMATGDLRVEQSELPKYHPCNPKFMDEHWATMKFAIHKAAKFYKVSEEDIENTLAKDTHVEHGPDGKPTHNADGFLNTELKLLIGLVFHQGLASSGPGDDSIKALPGFRTQVLFQLIKHLSNVHQPHTHPMKETNGTISLMDQLSRSSKTIACLLAPIQIGMTNVYALFDSSSNTDPMTPELAKAIGGIPIPLTEFRHTQAGTEDDDGESRLLTLPVWYPLHLESEIDYQEVIKMQHKVTIEDVMDEDELTSKLPTLPWDHHWVYKQENDYVSPLDPECKDQDKDKPNEGMYNDKDNEPRTIITFRLSEQPHSRFRENLKRRDTQIMPGLFDTNCVTLLSCES</sequence>
<evidence type="ECO:0000313" key="3">
    <source>
        <dbReference type="Proteomes" id="UP001221757"/>
    </source>
</evidence>
<dbReference type="EMBL" id="JARKIE010000302">
    <property type="protein sequence ID" value="KAJ7656209.1"/>
    <property type="molecule type" value="Genomic_DNA"/>
</dbReference>
<reference evidence="2" key="1">
    <citation type="submission" date="2023-03" db="EMBL/GenBank/DDBJ databases">
        <title>Massive genome expansion in bonnet fungi (Mycena s.s.) driven by repeated elements and novel gene families across ecological guilds.</title>
        <authorList>
            <consortium name="Lawrence Berkeley National Laboratory"/>
            <person name="Harder C.B."/>
            <person name="Miyauchi S."/>
            <person name="Viragh M."/>
            <person name="Kuo A."/>
            <person name="Thoen E."/>
            <person name="Andreopoulos B."/>
            <person name="Lu D."/>
            <person name="Skrede I."/>
            <person name="Drula E."/>
            <person name="Henrissat B."/>
            <person name="Morin E."/>
            <person name="Kohler A."/>
            <person name="Barry K."/>
            <person name="LaButti K."/>
            <person name="Morin E."/>
            <person name="Salamov A."/>
            <person name="Lipzen A."/>
            <person name="Mereny Z."/>
            <person name="Hegedus B."/>
            <person name="Baldrian P."/>
            <person name="Stursova M."/>
            <person name="Weitz H."/>
            <person name="Taylor A."/>
            <person name="Grigoriev I.V."/>
            <person name="Nagy L.G."/>
            <person name="Martin F."/>
            <person name="Kauserud H."/>
        </authorList>
    </citation>
    <scope>NUCLEOTIDE SEQUENCE</scope>
    <source>
        <strain evidence="2">CBHHK067</strain>
    </source>
</reference>
<accession>A0AAD7G523</accession>
<organism evidence="2 3">
    <name type="scientific">Mycena rosella</name>
    <name type="common">Pink bonnet</name>
    <name type="synonym">Agaricus rosellus</name>
    <dbReference type="NCBI Taxonomy" id="1033263"/>
    <lineage>
        <taxon>Eukaryota</taxon>
        <taxon>Fungi</taxon>
        <taxon>Dikarya</taxon>
        <taxon>Basidiomycota</taxon>
        <taxon>Agaricomycotina</taxon>
        <taxon>Agaricomycetes</taxon>
        <taxon>Agaricomycetidae</taxon>
        <taxon>Agaricales</taxon>
        <taxon>Marasmiineae</taxon>
        <taxon>Mycenaceae</taxon>
        <taxon>Mycena</taxon>
    </lineage>
</organism>
<comment type="caution">
    <text evidence="2">The sequence shown here is derived from an EMBL/GenBank/DDBJ whole genome shotgun (WGS) entry which is preliminary data.</text>
</comment>
<gene>
    <name evidence="2" type="ORF">B0H17DRAFT_1146219</name>
</gene>
<evidence type="ECO:0000256" key="1">
    <source>
        <dbReference type="SAM" id="MobiDB-lite"/>
    </source>
</evidence>
<keyword evidence="3" id="KW-1185">Reference proteome</keyword>
<evidence type="ECO:0000313" key="2">
    <source>
        <dbReference type="EMBL" id="KAJ7656209.1"/>
    </source>
</evidence>
<dbReference type="Proteomes" id="UP001221757">
    <property type="component" value="Unassembled WGS sequence"/>
</dbReference>